<comment type="caution">
    <text evidence="4">The sequence shown here is derived from an EMBL/GenBank/DDBJ whole genome shotgun (WGS) entry which is preliminary data.</text>
</comment>
<dbReference type="PROSITE" id="PS50158">
    <property type="entry name" value="ZF_CCHC"/>
    <property type="match status" value="1"/>
</dbReference>
<dbReference type="AlphaFoldDB" id="A0AAV0P7U1"/>
<keyword evidence="5" id="KW-1185">Reference proteome</keyword>
<sequence length="693" mass="78449">MGSLLGAAMGPAEAATIHRSVSSGGLYFRTKITLDLQLPLPDEISAAHEDPSRGCFKAKVKFESLPQFCYLCGVIGHVNRNCLRKDDLDGQPPRYGKHMVAQEFGPRVNENTLARRRRRFVWTLAGNRPGNQMAAVSTGRRPRSGEANDGRRQSSTLHLGMTSHLGQLCISAPQGSLPSFPVVSTLLHDKRVTEHQEPAAKRARLGTNGDEAGDWEAPDNSSPEGGSIPGISATDCEEGLRQYQLNEISYLVSLYEDPVFVLGDFNCLLSSGEKRGGRTPSPTALAQLNLFLGAAGLHDLGYIGPQFTWMLLLQFVKMEGHRARRFHYDRRWDFNPDVPPLVHSAWQQPTGGTPLFQVQTRLKHVRQELLGWAKAGTTNSARQIRELRGAIDDEREAATVDWSAITNLEKQLVEAYKQEELYWKQKSRINWLHGGDANTHFFHLTTMQKRRQNFISGLLDEQGTLQTVESVKGEVSHSWNKELLDSLFMPASVDLILTIPLPVAYTVDRVIWHYSPSGIYTVKTGYHLLSSEYNLRHPPPLLPFESRFWKLLWSLPVPPKLRFFFWRAVRGFLPIQTVLFTKTLVSTTECPICSAEPESFSHFFFGCRVARGLWSLANREGMCSHLGGMAPDDTWNTLFFSMNLSKIEIADVIFLLWRIWKARCWSVHGHIQYLPQPLFRQFQRQLEEWRTAE</sequence>
<dbReference type="SUPFAM" id="SSF56219">
    <property type="entry name" value="DNase I-like"/>
    <property type="match status" value="1"/>
</dbReference>
<dbReference type="InterPro" id="IPR036691">
    <property type="entry name" value="Endo/exonu/phosph_ase_sf"/>
</dbReference>
<keyword evidence="1" id="KW-0863">Zinc-finger</keyword>
<keyword evidence="1" id="KW-0862">Zinc</keyword>
<dbReference type="InterPro" id="IPR001878">
    <property type="entry name" value="Znf_CCHC"/>
</dbReference>
<gene>
    <name evidence="4" type="ORF">LITE_LOCUS37276</name>
</gene>
<protein>
    <recommendedName>
        <fullName evidence="3">CCHC-type domain-containing protein</fullName>
    </recommendedName>
</protein>
<evidence type="ECO:0000313" key="5">
    <source>
        <dbReference type="Proteomes" id="UP001154282"/>
    </source>
</evidence>
<accession>A0AAV0P7U1</accession>
<evidence type="ECO:0000256" key="1">
    <source>
        <dbReference type="PROSITE-ProRule" id="PRU00047"/>
    </source>
</evidence>
<evidence type="ECO:0000259" key="3">
    <source>
        <dbReference type="PROSITE" id="PS50158"/>
    </source>
</evidence>
<proteinExistence type="predicted"/>
<evidence type="ECO:0000256" key="2">
    <source>
        <dbReference type="SAM" id="MobiDB-lite"/>
    </source>
</evidence>
<feature type="region of interest" description="Disordered" evidence="2">
    <location>
        <begin position="131"/>
        <end position="154"/>
    </location>
</feature>
<reference evidence="4" key="1">
    <citation type="submission" date="2022-08" db="EMBL/GenBank/DDBJ databases">
        <authorList>
            <person name="Gutierrez-Valencia J."/>
        </authorList>
    </citation>
    <scope>NUCLEOTIDE SEQUENCE</scope>
</reference>
<dbReference type="EMBL" id="CAMGYJ010000008">
    <property type="protein sequence ID" value="CAI0467005.1"/>
    <property type="molecule type" value="Genomic_DNA"/>
</dbReference>
<dbReference type="GO" id="GO:0008270">
    <property type="term" value="F:zinc ion binding"/>
    <property type="evidence" value="ECO:0007669"/>
    <property type="project" value="UniProtKB-KW"/>
</dbReference>
<dbReference type="Proteomes" id="UP001154282">
    <property type="component" value="Unassembled WGS sequence"/>
</dbReference>
<organism evidence="4 5">
    <name type="scientific">Linum tenue</name>
    <dbReference type="NCBI Taxonomy" id="586396"/>
    <lineage>
        <taxon>Eukaryota</taxon>
        <taxon>Viridiplantae</taxon>
        <taxon>Streptophyta</taxon>
        <taxon>Embryophyta</taxon>
        <taxon>Tracheophyta</taxon>
        <taxon>Spermatophyta</taxon>
        <taxon>Magnoliopsida</taxon>
        <taxon>eudicotyledons</taxon>
        <taxon>Gunneridae</taxon>
        <taxon>Pentapetalae</taxon>
        <taxon>rosids</taxon>
        <taxon>fabids</taxon>
        <taxon>Malpighiales</taxon>
        <taxon>Linaceae</taxon>
        <taxon>Linum</taxon>
    </lineage>
</organism>
<keyword evidence="1" id="KW-0479">Metal-binding</keyword>
<feature type="region of interest" description="Disordered" evidence="2">
    <location>
        <begin position="192"/>
        <end position="227"/>
    </location>
</feature>
<feature type="compositionally biased region" description="Basic and acidic residues" evidence="2">
    <location>
        <begin position="143"/>
        <end position="152"/>
    </location>
</feature>
<feature type="domain" description="CCHC-type" evidence="3">
    <location>
        <begin position="69"/>
        <end position="82"/>
    </location>
</feature>
<dbReference type="Pfam" id="PF13966">
    <property type="entry name" value="zf-RVT"/>
    <property type="match status" value="1"/>
</dbReference>
<name>A0AAV0P7U1_9ROSI</name>
<dbReference type="GO" id="GO:0003676">
    <property type="term" value="F:nucleic acid binding"/>
    <property type="evidence" value="ECO:0007669"/>
    <property type="project" value="InterPro"/>
</dbReference>
<dbReference type="InterPro" id="IPR026960">
    <property type="entry name" value="RVT-Znf"/>
</dbReference>
<evidence type="ECO:0000313" key="4">
    <source>
        <dbReference type="EMBL" id="CAI0467005.1"/>
    </source>
</evidence>